<dbReference type="InterPro" id="IPR003439">
    <property type="entry name" value="ABC_transporter-like_ATP-bd"/>
</dbReference>
<dbReference type="GO" id="GO:0016020">
    <property type="term" value="C:membrane"/>
    <property type="evidence" value="ECO:0007669"/>
    <property type="project" value="InterPro"/>
</dbReference>
<dbReference type="GO" id="GO:0005524">
    <property type="term" value="F:ATP binding"/>
    <property type="evidence" value="ECO:0007669"/>
    <property type="project" value="UniProtKB-KW"/>
</dbReference>
<dbReference type="GO" id="GO:0046983">
    <property type="term" value="F:protein dimerization activity"/>
    <property type="evidence" value="ECO:0007669"/>
    <property type="project" value="InterPro"/>
</dbReference>
<keyword evidence="3" id="KW-0902">Two-component regulatory system</keyword>
<keyword evidence="5" id="KW-0067">ATP-binding</keyword>
<evidence type="ECO:0000256" key="2">
    <source>
        <dbReference type="ARBA" id="ARBA00022777"/>
    </source>
</evidence>
<dbReference type="Pfam" id="PF07730">
    <property type="entry name" value="HisKA_3"/>
    <property type="match status" value="1"/>
</dbReference>
<keyword evidence="6" id="KW-1185">Reference proteome</keyword>
<dbReference type="GO" id="GO:0000155">
    <property type="term" value="F:phosphorelay sensor kinase activity"/>
    <property type="evidence" value="ECO:0007669"/>
    <property type="project" value="InterPro"/>
</dbReference>
<feature type="domain" description="ABC transporter" evidence="4">
    <location>
        <begin position="2"/>
        <end position="243"/>
    </location>
</feature>
<dbReference type="SUPFAM" id="SSF52540">
    <property type="entry name" value="P-loop containing nucleoside triphosphate hydrolases"/>
    <property type="match status" value="1"/>
</dbReference>
<evidence type="ECO:0000259" key="4">
    <source>
        <dbReference type="PROSITE" id="PS50893"/>
    </source>
</evidence>
<sequence>MLVLDSISKLYGQNYSFDNVNLDIADGNVVGVVDHEGQAILELVNMLSGQHRPDKGQIRIDGQRLTWNFRPQQHRVGLIYREPRLVESLDIASHIFLGHEHKPEQLIRRLLNIHDPYQIFSEAENLLSQLNFNLPTAQTLVRNLSLEQRQLVSIAQLIVQSPRVIVIDHPGRTLSLPYQEQLFDLIRKWREEQRITILGTSNLDTLFAVCDRIIVLRNGRIVLDSPIEQTNRETVVAALVSDRQYGQVSPLIWALDTYYQAFRQAQLLRHNQELLEQDLARQNSIRQELLDQLSVQVSALDDANVALQVAQRRLLTEREEERKHLARELHDQVIQDLLTWNYQLEALAESFPELNTNLNGMRDSVRDMVEDIRRICSRLRPLTIDSFGLGTALQSYTHNWSERTGIEVDLQVDRRIGRLTEEIELSLFRIVQESLNNTTKHANASRVAVLLNYLNPRMLQLLIEDNGIGLEETFDLGQLSNEGHFGLLGITERVALLGGRITFRNQPQGGLQIQVEVPHQGVEPQKRNLYGLE</sequence>
<dbReference type="InterPro" id="IPR027417">
    <property type="entry name" value="P-loop_NTPase"/>
</dbReference>
<reference evidence="5 6" key="1">
    <citation type="submission" date="2020-02" db="EMBL/GenBank/DDBJ databases">
        <authorList>
            <person name="Zheng R.K."/>
            <person name="Sun C.M."/>
        </authorList>
    </citation>
    <scope>NUCLEOTIDE SEQUENCE [LARGE SCALE GENOMIC DNA]</scope>
    <source>
        <strain evidence="6">rifampicinis</strain>
    </source>
</reference>
<dbReference type="InterPro" id="IPR036890">
    <property type="entry name" value="HATPase_C_sf"/>
</dbReference>
<evidence type="ECO:0000313" key="6">
    <source>
        <dbReference type="Proteomes" id="UP000594468"/>
    </source>
</evidence>
<evidence type="ECO:0000313" key="5">
    <source>
        <dbReference type="EMBL" id="QPC83720.1"/>
    </source>
</evidence>
<dbReference type="SMART" id="SM00387">
    <property type="entry name" value="HATPase_c"/>
    <property type="match status" value="1"/>
</dbReference>
<dbReference type="KEGG" id="pmet:G4Y79_04900"/>
<accession>A0A7S8EB56</accession>
<dbReference type="PROSITE" id="PS50893">
    <property type="entry name" value="ABC_TRANSPORTER_2"/>
    <property type="match status" value="1"/>
</dbReference>
<gene>
    <name evidence="5" type="ORF">G4Y79_04900</name>
</gene>
<protein>
    <submittedName>
        <fullName evidence="5">ATP-binding cassette domain-containing protein</fullName>
    </submittedName>
</protein>
<dbReference type="PANTHER" id="PTHR24421">
    <property type="entry name" value="NITRATE/NITRITE SENSOR PROTEIN NARX-RELATED"/>
    <property type="match status" value="1"/>
</dbReference>
<dbReference type="InterPro" id="IPR011712">
    <property type="entry name" value="Sig_transdc_His_kin_sub3_dim/P"/>
</dbReference>
<dbReference type="GO" id="GO:0016887">
    <property type="term" value="F:ATP hydrolysis activity"/>
    <property type="evidence" value="ECO:0007669"/>
    <property type="project" value="InterPro"/>
</dbReference>
<dbReference type="Pfam" id="PF02518">
    <property type="entry name" value="HATPase_c"/>
    <property type="match status" value="1"/>
</dbReference>
<dbReference type="RefSeq" id="WP_195171784.1">
    <property type="nucleotide sequence ID" value="NZ_CP062983.1"/>
</dbReference>
<dbReference type="SUPFAM" id="SSF55874">
    <property type="entry name" value="ATPase domain of HSP90 chaperone/DNA topoisomerase II/histidine kinase"/>
    <property type="match status" value="1"/>
</dbReference>
<dbReference type="InterPro" id="IPR003594">
    <property type="entry name" value="HATPase_dom"/>
</dbReference>
<dbReference type="Gene3D" id="3.30.565.10">
    <property type="entry name" value="Histidine kinase-like ATPase, C-terminal domain"/>
    <property type="match status" value="1"/>
</dbReference>
<keyword evidence="1" id="KW-0808">Transferase</keyword>
<evidence type="ECO:0000256" key="3">
    <source>
        <dbReference type="ARBA" id="ARBA00023012"/>
    </source>
</evidence>
<proteinExistence type="predicted"/>
<dbReference type="AlphaFoldDB" id="A0A7S8EB56"/>
<name>A0A7S8EB56_9CHLR</name>
<evidence type="ECO:0000256" key="1">
    <source>
        <dbReference type="ARBA" id="ARBA00022679"/>
    </source>
</evidence>
<dbReference type="CDD" id="cd16917">
    <property type="entry name" value="HATPase_UhpB-NarQ-NarX-like"/>
    <property type="match status" value="1"/>
</dbReference>
<keyword evidence="5" id="KW-0547">Nucleotide-binding</keyword>
<organism evidence="5 6">
    <name type="scientific">Phototrophicus methaneseepsis</name>
    <dbReference type="NCBI Taxonomy" id="2710758"/>
    <lineage>
        <taxon>Bacteria</taxon>
        <taxon>Bacillati</taxon>
        <taxon>Chloroflexota</taxon>
        <taxon>Candidatus Thermofontia</taxon>
        <taxon>Phototrophicales</taxon>
        <taxon>Phototrophicaceae</taxon>
        <taxon>Phototrophicus</taxon>
    </lineage>
</organism>
<dbReference type="InterPro" id="IPR050482">
    <property type="entry name" value="Sensor_HK_TwoCompSys"/>
</dbReference>
<dbReference type="Gene3D" id="1.20.5.1930">
    <property type="match status" value="1"/>
</dbReference>
<dbReference type="Gene3D" id="3.40.50.300">
    <property type="entry name" value="P-loop containing nucleotide triphosphate hydrolases"/>
    <property type="match status" value="1"/>
</dbReference>
<keyword evidence="2" id="KW-0418">Kinase</keyword>
<dbReference type="Proteomes" id="UP000594468">
    <property type="component" value="Chromosome"/>
</dbReference>
<dbReference type="EMBL" id="CP062983">
    <property type="protein sequence ID" value="QPC83720.1"/>
    <property type="molecule type" value="Genomic_DNA"/>
</dbReference>
<dbReference type="Pfam" id="PF00005">
    <property type="entry name" value="ABC_tran"/>
    <property type="match status" value="1"/>
</dbReference>